<dbReference type="Gene3D" id="3.20.20.240">
    <property type="entry name" value="Methylmalonyl-CoA mutase"/>
    <property type="match status" value="1"/>
</dbReference>
<dbReference type="OrthoDB" id="9762378at2"/>
<feature type="domain" description="Methylmalonyl-CoA mutase alpha/beta chain catalytic" evidence="1">
    <location>
        <begin position="183"/>
        <end position="438"/>
    </location>
</feature>
<dbReference type="Gene3D" id="3.40.50.280">
    <property type="entry name" value="Cobalamin-binding domain"/>
    <property type="match status" value="1"/>
</dbReference>
<dbReference type="GO" id="GO:0031419">
    <property type="term" value="F:cobalamin binding"/>
    <property type="evidence" value="ECO:0007669"/>
    <property type="project" value="InterPro"/>
</dbReference>
<name>A0A2N0AGL6_9LEPT</name>
<dbReference type="RefSeq" id="WP_100745025.1">
    <property type="nucleotide sequence ID" value="NZ_NPDW01000003.1"/>
</dbReference>
<dbReference type="EMBL" id="NPDX01000006">
    <property type="protein sequence ID" value="PJZ83401.1"/>
    <property type="molecule type" value="Genomic_DNA"/>
</dbReference>
<dbReference type="Proteomes" id="UP000232145">
    <property type="component" value="Unassembled WGS sequence"/>
</dbReference>
<gene>
    <name evidence="2" type="ORF">CH364_17185</name>
</gene>
<dbReference type="PANTHER" id="PTHR48101:SF1">
    <property type="entry name" value="METHYLMALONYL-COA MUTASE, LARGE SUBUNIT"/>
    <property type="match status" value="1"/>
</dbReference>
<evidence type="ECO:0000313" key="3">
    <source>
        <dbReference type="Proteomes" id="UP000232145"/>
    </source>
</evidence>
<comment type="caution">
    <text evidence="2">The sequence shown here is derived from an EMBL/GenBank/DDBJ whole genome shotgun (WGS) entry which is preliminary data.</text>
</comment>
<organism evidence="2 3">
    <name type="scientific">Leptospira harrisiae</name>
    <dbReference type="NCBI Taxonomy" id="2023189"/>
    <lineage>
        <taxon>Bacteria</taxon>
        <taxon>Pseudomonadati</taxon>
        <taxon>Spirochaetota</taxon>
        <taxon>Spirochaetia</taxon>
        <taxon>Leptospirales</taxon>
        <taxon>Leptospiraceae</taxon>
        <taxon>Leptospira</taxon>
    </lineage>
</organism>
<dbReference type="InterPro" id="IPR006099">
    <property type="entry name" value="MeMalonylCoA_mutase_a/b_cat"/>
</dbReference>
<evidence type="ECO:0000313" key="2">
    <source>
        <dbReference type="EMBL" id="PJZ83401.1"/>
    </source>
</evidence>
<sequence length="603" mass="67331">MNEFLFSDFPEVSTEDWKNQILKDLKGNPWDKVTWETEEGFKIEPFYRKEDITELPRVYKRTSGWNVTETVTSESELTDLSKKGADAVILLLKREKEKSIGLNINTSADLERLAALTGNLPLVVSLEEKTPSFSDSLKKLSSSHNTVLGDFDPYGFALKNGELGTEESTINKSFASLSGTKGFAGVGIHSYYLRDAGASIGQELAYSLSWGVDYLNRQIDAGVTIEDSASNIWFWMGIGSDYFTEIAKFRTMRILWTEVLNAYKPGLGETVPALIVARSSNFQFTAYDPHVNMLRGTTAAMSAVVGGADFVSILPFDSEYSAQQELGKRIARNSQLLLRYESFLDKVEDPAAGSYYLEVLTKKLAESAWAKFQTLEKDGGFGKALKQGTIQKEINARAEKKRNALASKKEILLGTNQYPLASERHPELKTSLEETSKQIATKVQTTYSPLLPVRLSYEFDKWRNLTDAHVTAGKKLPKIFLLTIGDLTMRKARAGFCSNFLGCLGYEIVDNLGFASIKEGVTKAKELGCEIVVLCSSDEEYAAYLTEFVSEMKSQLPNSWKLLAGYPKDLITQAESLGIDDFIHMKRNIVEFMEKAQTKWIGK</sequence>
<reference evidence="2 3" key="1">
    <citation type="submission" date="2017-07" db="EMBL/GenBank/DDBJ databases">
        <title>Leptospira spp. isolated from tropical soils.</title>
        <authorList>
            <person name="Thibeaux R."/>
            <person name="Iraola G."/>
            <person name="Ferres I."/>
            <person name="Bierque E."/>
            <person name="Girault D."/>
            <person name="Soupe-Gilbert M.-E."/>
            <person name="Picardeau M."/>
            <person name="Goarant C."/>
        </authorList>
    </citation>
    <scope>NUCLEOTIDE SEQUENCE [LARGE SCALE GENOMIC DNA]</scope>
    <source>
        <strain evidence="2 3">FH2-B-A1</strain>
    </source>
</reference>
<proteinExistence type="predicted"/>
<accession>A0A2N0AGL6</accession>
<dbReference type="GO" id="GO:0016866">
    <property type="term" value="F:intramolecular transferase activity"/>
    <property type="evidence" value="ECO:0007669"/>
    <property type="project" value="InterPro"/>
</dbReference>
<dbReference type="AlphaFoldDB" id="A0A2N0AGL6"/>
<dbReference type="SUPFAM" id="SSF51703">
    <property type="entry name" value="Cobalamin (vitamin B12)-dependent enzymes"/>
    <property type="match status" value="1"/>
</dbReference>
<dbReference type="PANTHER" id="PTHR48101">
    <property type="entry name" value="METHYLMALONYL-COA MUTASE, MITOCHONDRIAL-RELATED"/>
    <property type="match status" value="1"/>
</dbReference>
<dbReference type="Pfam" id="PF01642">
    <property type="entry name" value="MM_CoA_mutase"/>
    <property type="match status" value="1"/>
</dbReference>
<keyword evidence="3" id="KW-1185">Reference proteome</keyword>
<dbReference type="InterPro" id="IPR016176">
    <property type="entry name" value="Cbl-dep_enz_cat"/>
</dbReference>
<protein>
    <submittedName>
        <fullName evidence="2">Methylmalonyl-CoA mutase</fullName>
    </submittedName>
</protein>
<evidence type="ECO:0000259" key="1">
    <source>
        <dbReference type="Pfam" id="PF01642"/>
    </source>
</evidence>